<reference evidence="1 2" key="1">
    <citation type="journal article" date="2019" name="Nat. Med.">
        <title>A library of human gut bacterial isolates paired with longitudinal multiomics data enables mechanistic microbiome research.</title>
        <authorList>
            <person name="Poyet M."/>
            <person name="Groussin M."/>
            <person name="Gibbons S.M."/>
            <person name="Avila-Pacheco J."/>
            <person name="Jiang X."/>
            <person name="Kearney S.M."/>
            <person name="Perrotta A.R."/>
            <person name="Berdy B."/>
            <person name="Zhao S."/>
            <person name="Lieberman T.D."/>
            <person name="Swanson P.K."/>
            <person name="Smith M."/>
            <person name="Roesemann S."/>
            <person name="Alexander J.E."/>
            <person name="Rich S.A."/>
            <person name="Livny J."/>
            <person name="Vlamakis H."/>
            <person name="Clish C."/>
            <person name="Bullock K."/>
            <person name="Deik A."/>
            <person name="Scott J."/>
            <person name="Pierce K.A."/>
            <person name="Xavier R.J."/>
            <person name="Alm E.J."/>
        </authorList>
    </citation>
    <scope>NUCLEOTIDE SEQUENCE [LARGE SCALE GENOMIC DNA]</scope>
    <source>
        <strain evidence="1 2">BIOML-A1</strain>
    </source>
</reference>
<proteinExistence type="predicted"/>
<evidence type="ECO:0000313" key="2">
    <source>
        <dbReference type="Proteomes" id="UP000452293"/>
    </source>
</evidence>
<comment type="caution">
    <text evidence="1">The sequence shown here is derived from an EMBL/GenBank/DDBJ whole genome shotgun (WGS) entry which is preliminary data.</text>
</comment>
<dbReference type="RefSeq" id="WP_129975076.1">
    <property type="nucleotide sequence ID" value="NZ_JAFIKS010000001.1"/>
</dbReference>
<protein>
    <submittedName>
        <fullName evidence="1">Uncharacterized protein</fullName>
    </submittedName>
</protein>
<gene>
    <name evidence="1" type="ORF">GT718_08520</name>
</gene>
<evidence type="ECO:0000313" key="1">
    <source>
        <dbReference type="EMBL" id="MZL77406.1"/>
    </source>
</evidence>
<accession>A0ABW9X5J1</accession>
<sequence length="94" mass="10255">MKNTSLIDPSRCGIVKNNQGAYVSKNEAYALAQTVKDMFVANGIEYEVQQAVCKERSPEASVKVGPTGIKFKLGLTWKTTTVTKLTPRGGIFDD</sequence>
<keyword evidence="2" id="KW-1185">Reference proteome</keyword>
<name>A0ABW9X5J1_9FIRM</name>
<dbReference type="Proteomes" id="UP000452293">
    <property type="component" value="Unassembled WGS sequence"/>
</dbReference>
<organism evidence="1 2">
    <name type="scientific">Blautia massiliensis</name>
    <name type="common">ex Durand et al. 2017</name>
    <dbReference type="NCBI Taxonomy" id="1737424"/>
    <lineage>
        <taxon>Bacteria</taxon>
        <taxon>Bacillati</taxon>
        <taxon>Bacillota</taxon>
        <taxon>Clostridia</taxon>
        <taxon>Lachnospirales</taxon>
        <taxon>Lachnospiraceae</taxon>
        <taxon>Blautia</taxon>
    </lineage>
</organism>
<dbReference type="EMBL" id="WWVW01000013">
    <property type="protein sequence ID" value="MZL77406.1"/>
    <property type="molecule type" value="Genomic_DNA"/>
</dbReference>